<proteinExistence type="predicted"/>
<keyword evidence="3" id="KW-1185">Reference proteome</keyword>
<evidence type="ECO:0000313" key="2">
    <source>
        <dbReference type="EMBL" id="GAA1805075.1"/>
    </source>
</evidence>
<organism evidence="2 3">
    <name type="scientific">Luedemannella flava</name>
    <dbReference type="NCBI Taxonomy" id="349316"/>
    <lineage>
        <taxon>Bacteria</taxon>
        <taxon>Bacillati</taxon>
        <taxon>Actinomycetota</taxon>
        <taxon>Actinomycetes</taxon>
        <taxon>Micromonosporales</taxon>
        <taxon>Micromonosporaceae</taxon>
        <taxon>Luedemannella</taxon>
    </lineage>
</organism>
<comment type="caution">
    <text evidence="2">The sequence shown here is derived from an EMBL/GenBank/DDBJ whole genome shotgun (WGS) entry which is preliminary data.</text>
</comment>
<evidence type="ECO:0000256" key="1">
    <source>
        <dbReference type="SAM" id="MobiDB-lite"/>
    </source>
</evidence>
<sequence>MPRLLQIEINTRERLDEAHRMQWLGEVAAREESLRHIASKKTQADRLRRHAEQGEAEPSALS</sequence>
<name>A0ABN2M0T2_9ACTN</name>
<feature type="compositionally biased region" description="Basic and acidic residues" evidence="1">
    <location>
        <begin position="42"/>
        <end position="53"/>
    </location>
</feature>
<dbReference type="Proteomes" id="UP001500218">
    <property type="component" value="Unassembled WGS sequence"/>
</dbReference>
<dbReference type="EMBL" id="BAAALT010000076">
    <property type="protein sequence ID" value="GAA1805075.1"/>
    <property type="molecule type" value="Genomic_DNA"/>
</dbReference>
<gene>
    <name evidence="2" type="ORF">GCM10009682_28600</name>
</gene>
<accession>A0ABN2M0T2</accession>
<protein>
    <submittedName>
        <fullName evidence="2">Uncharacterized protein</fullName>
    </submittedName>
</protein>
<dbReference type="RefSeq" id="WP_344130874.1">
    <property type="nucleotide sequence ID" value="NZ_BAAALT010000076.1"/>
</dbReference>
<reference evidence="2 3" key="1">
    <citation type="journal article" date="2019" name="Int. J. Syst. Evol. Microbiol.">
        <title>The Global Catalogue of Microorganisms (GCM) 10K type strain sequencing project: providing services to taxonomists for standard genome sequencing and annotation.</title>
        <authorList>
            <consortium name="The Broad Institute Genomics Platform"/>
            <consortium name="The Broad Institute Genome Sequencing Center for Infectious Disease"/>
            <person name="Wu L."/>
            <person name="Ma J."/>
        </authorList>
    </citation>
    <scope>NUCLEOTIDE SEQUENCE [LARGE SCALE GENOMIC DNA]</scope>
    <source>
        <strain evidence="2 3">JCM 13250</strain>
    </source>
</reference>
<evidence type="ECO:0000313" key="3">
    <source>
        <dbReference type="Proteomes" id="UP001500218"/>
    </source>
</evidence>
<feature type="region of interest" description="Disordered" evidence="1">
    <location>
        <begin position="35"/>
        <end position="62"/>
    </location>
</feature>